<dbReference type="Proteomes" id="UP000050465">
    <property type="component" value="Unassembled WGS sequence"/>
</dbReference>
<protein>
    <submittedName>
        <fullName evidence="1">Uncharacterized protein</fullName>
    </submittedName>
</protein>
<gene>
    <name evidence="1" type="ORF">HLUCCA11_12220</name>
</gene>
<accession>A0A0P7YY53</accession>
<name>A0A0P7YY53_9CYAN</name>
<organism evidence="1 2">
    <name type="scientific">Phormidesmis priestleyi Ana</name>
    <dbReference type="NCBI Taxonomy" id="1666911"/>
    <lineage>
        <taxon>Bacteria</taxon>
        <taxon>Bacillati</taxon>
        <taxon>Cyanobacteriota</taxon>
        <taxon>Cyanophyceae</taxon>
        <taxon>Leptolyngbyales</taxon>
        <taxon>Leptolyngbyaceae</taxon>
        <taxon>Phormidesmis</taxon>
    </lineage>
</organism>
<dbReference type="EMBL" id="LJZR01000014">
    <property type="protein sequence ID" value="KPQ35179.1"/>
    <property type="molecule type" value="Genomic_DNA"/>
</dbReference>
<evidence type="ECO:0000313" key="2">
    <source>
        <dbReference type="Proteomes" id="UP000050465"/>
    </source>
</evidence>
<sequence>MELETQLGGILPNTLSTPTKAALAFNKFLM</sequence>
<reference evidence="1 2" key="1">
    <citation type="submission" date="2015-09" db="EMBL/GenBank/DDBJ databases">
        <title>Identification and resolution of microdiversity through metagenomic sequencing of parallel consortia.</title>
        <authorList>
            <person name="Nelson W.C."/>
            <person name="Romine M.F."/>
            <person name="Lindemann S.R."/>
        </authorList>
    </citation>
    <scope>NUCLEOTIDE SEQUENCE [LARGE SCALE GENOMIC DNA]</scope>
    <source>
        <strain evidence="1">Ana</strain>
    </source>
</reference>
<comment type="caution">
    <text evidence="1">The sequence shown here is derived from an EMBL/GenBank/DDBJ whole genome shotgun (WGS) entry which is preliminary data.</text>
</comment>
<evidence type="ECO:0000313" key="1">
    <source>
        <dbReference type="EMBL" id="KPQ35179.1"/>
    </source>
</evidence>
<dbReference type="AlphaFoldDB" id="A0A0P7YY53"/>
<proteinExistence type="predicted"/>